<evidence type="ECO:0008006" key="3">
    <source>
        <dbReference type="Google" id="ProtNLM"/>
    </source>
</evidence>
<dbReference type="RefSeq" id="WP_004019135.1">
    <property type="nucleotide sequence ID" value="NZ_CABEIC010000002.1"/>
</dbReference>
<evidence type="ECO:0000313" key="1">
    <source>
        <dbReference type="EMBL" id="AWO85772.1"/>
    </source>
</evidence>
<accession>A0AAD0KEN3</accession>
<gene>
    <name evidence="1" type="ORF">DLJ61_21610</name>
</gene>
<evidence type="ECO:0000313" key="2">
    <source>
        <dbReference type="Proteomes" id="UP000247118"/>
    </source>
</evidence>
<dbReference type="Proteomes" id="UP000247118">
    <property type="component" value="Chromosome"/>
</dbReference>
<dbReference type="EMBL" id="CP029604">
    <property type="protein sequence ID" value="AWO85772.1"/>
    <property type="molecule type" value="Genomic_DNA"/>
</dbReference>
<name>A0AAD0KEN3_9ACTN</name>
<reference evidence="1 2" key="1">
    <citation type="submission" date="2018-05" db="EMBL/GenBank/DDBJ databases">
        <title>Complete genome sequence of Gordonia terrae NRRL B-16283.</title>
        <authorList>
            <person name="Garlena R.A."/>
            <person name="Russell D.A."/>
            <person name="Hatfull G.F."/>
        </authorList>
    </citation>
    <scope>NUCLEOTIDE SEQUENCE [LARGE SCALE GENOMIC DNA]</scope>
    <source>
        <strain evidence="1 2">NRRL B-16283</strain>
    </source>
</reference>
<dbReference type="GeneID" id="32690412"/>
<dbReference type="AlphaFoldDB" id="A0AAD0KEN3"/>
<organism evidence="1 2">
    <name type="scientific">Gordonia terrae</name>
    <dbReference type="NCBI Taxonomy" id="2055"/>
    <lineage>
        <taxon>Bacteria</taxon>
        <taxon>Bacillati</taxon>
        <taxon>Actinomycetota</taxon>
        <taxon>Actinomycetes</taxon>
        <taxon>Mycobacteriales</taxon>
        <taxon>Gordoniaceae</taxon>
        <taxon>Gordonia</taxon>
    </lineage>
</organism>
<dbReference type="Gene3D" id="3.20.20.140">
    <property type="entry name" value="Metal-dependent hydrolases"/>
    <property type="match status" value="1"/>
</dbReference>
<dbReference type="SUPFAM" id="SSF51556">
    <property type="entry name" value="Metallo-dependent hydrolases"/>
    <property type="match status" value="1"/>
</dbReference>
<protein>
    <recommendedName>
        <fullName evidence="3">Dihydroorotase</fullName>
    </recommendedName>
</protein>
<dbReference type="KEGG" id="gta:BCM27_21385"/>
<proteinExistence type="predicted"/>
<sequence>MTTMRDIIFTNVYHPLTGEHSDIPIAVPSPPAPEPTTVDGSELWALPGIYDADAHIPLLSLGLRHQEMHSPRMGGITHVNTALQWQQLRGFDVAAIGDYCAETVLPRYIPTLSVEPEDTDGFADWLDANAQTLQQHWAKVCKLYSPDPNFEANIEAVWRAGLTAVVYSWDDDDLDRVAALRGGPLHHRHARSKTSAQVMQSTPGATLQTSPHYLLELVDEHARDLHVLPPVPGGGDRTSLLDMLVSDIDMIATDDNAPVYGNTGPGLSSQRYLLSTLLTVAKIEGIPLAALWEKVTTKPAAIFGTAHMIDESVIVVDPKRRTPVGFETGEGPRNPYVGLVLSGAVVAMATGGQGVVL</sequence>
<dbReference type="InterPro" id="IPR032466">
    <property type="entry name" value="Metal_Hydrolase"/>
</dbReference>